<gene>
    <name evidence="3" type="ORF">TRIADDRAFT_20548</name>
</gene>
<reference evidence="3 4" key="1">
    <citation type="journal article" date="2008" name="Nature">
        <title>The Trichoplax genome and the nature of placozoans.</title>
        <authorList>
            <person name="Srivastava M."/>
            <person name="Begovic E."/>
            <person name="Chapman J."/>
            <person name="Putnam N.H."/>
            <person name="Hellsten U."/>
            <person name="Kawashima T."/>
            <person name="Kuo A."/>
            <person name="Mitros T."/>
            <person name="Salamov A."/>
            <person name="Carpenter M.L."/>
            <person name="Signorovitch A.Y."/>
            <person name="Moreno M.A."/>
            <person name="Kamm K."/>
            <person name="Grimwood J."/>
            <person name="Schmutz J."/>
            <person name="Shapiro H."/>
            <person name="Grigoriev I.V."/>
            <person name="Buss L.W."/>
            <person name="Schierwater B."/>
            <person name="Dellaporta S.L."/>
            <person name="Rokhsar D.S."/>
        </authorList>
    </citation>
    <scope>NUCLEOTIDE SEQUENCE [LARGE SCALE GENOMIC DNA]</scope>
    <source>
        <strain evidence="3 4">Grell-BS-1999</strain>
    </source>
</reference>
<keyword evidence="4" id="KW-1185">Reference proteome</keyword>
<dbReference type="PhylomeDB" id="B3RQ49"/>
<dbReference type="EMBL" id="DS985242">
    <property type="protein sequence ID" value="EDV27758.1"/>
    <property type="molecule type" value="Genomic_DNA"/>
</dbReference>
<dbReference type="STRING" id="10228.B3RQ49"/>
<dbReference type="InterPro" id="IPR004882">
    <property type="entry name" value="Luc7-rel"/>
</dbReference>
<dbReference type="AlphaFoldDB" id="B3RQ49"/>
<dbReference type="OrthoDB" id="10266921at2759"/>
<keyword evidence="2" id="KW-0175">Coiled coil</keyword>
<dbReference type="Proteomes" id="UP000009022">
    <property type="component" value="Unassembled WGS sequence"/>
</dbReference>
<dbReference type="OMA" id="MLTEHIN"/>
<dbReference type="eggNOG" id="KOG0796">
    <property type="taxonomic scope" value="Eukaryota"/>
</dbReference>
<feature type="coiled-coil region" evidence="2">
    <location>
        <begin position="147"/>
        <end position="174"/>
    </location>
</feature>
<name>B3RQ49_TRIAD</name>
<protein>
    <recommendedName>
        <fullName evidence="5">LUC7-like protein</fullName>
    </recommendedName>
</protein>
<dbReference type="GO" id="GO:0003729">
    <property type="term" value="F:mRNA binding"/>
    <property type="evidence" value="ECO:0000318"/>
    <property type="project" value="GO_Central"/>
</dbReference>
<comment type="similarity">
    <text evidence="1">Belongs to the Luc7 family.</text>
</comment>
<evidence type="ECO:0000313" key="4">
    <source>
        <dbReference type="Proteomes" id="UP000009022"/>
    </source>
</evidence>
<sequence length="247" mass="28739">MALTPAQLLDELMGPNRNALPNEAKSELHWSDDNVCKRFLCGFCPSQLFTNTRSDLGPCEKIHDENLRQLYKKSKRNGKMQYEEDFLRYLQSIMADVERRIRRGHQRLSLNAKTKENKDISQEDEEKVMEISRDINALIPQVEELGSEGRVDEAQALTEQIDKLKEQRERIQAVVISIIKDPMSNQDKQMEVCETCGAFLIVGDAQSRVDDHLMGKQHMGYAKIKLTIEELLVIFVHHFLFMCMYYW</sequence>
<evidence type="ECO:0008006" key="5">
    <source>
        <dbReference type="Google" id="ProtNLM"/>
    </source>
</evidence>
<dbReference type="GO" id="GO:0005685">
    <property type="term" value="C:U1 snRNP"/>
    <property type="evidence" value="ECO:0000318"/>
    <property type="project" value="GO_Central"/>
</dbReference>
<evidence type="ECO:0000313" key="3">
    <source>
        <dbReference type="EMBL" id="EDV27758.1"/>
    </source>
</evidence>
<organism evidence="3 4">
    <name type="scientific">Trichoplax adhaerens</name>
    <name type="common">Trichoplax reptans</name>
    <dbReference type="NCBI Taxonomy" id="10228"/>
    <lineage>
        <taxon>Eukaryota</taxon>
        <taxon>Metazoa</taxon>
        <taxon>Placozoa</taxon>
        <taxon>Uniplacotomia</taxon>
        <taxon>Trichoplacea</taxon>
        <taxon>Trichoplacidae</taxon>
        <taxon>Trichoplax</taxon>
    </lineage>
</organism>
<dbReference type="CTD" id="6750807"/>
<dbReference type="GO" id="GO:0071004">
    <property type="term" value="C:U2-type prespliceosome"/>
    <property type="evidence" value="ECO:0000318"/>
    <property type="project" value="GO_Central"/>
</dbReference>
<dbReference type="GeneID" id="6750807"/>
<dbReference type="RefSeq" id="XP_002109592.1">
    <property type="nucleotide sequence ID" value="XM_002109556.1"/>
</dbReference>
<dbReference type="GO" id="GO:0006376">
    <property type="term" value="P:mRNA splice site recognition"/>
    <property type="evidence" value="ECO:0000318"/>
    <property type="project" value="GO_Central"/>
</dbReference>
<dbReference type="Pfam" id="PF03194">
    <property type="entry name" value="LUC7"/>
    <property type="match status" value="1"/>
</dbReference>
<proteinExistence type="inferred from homology"/>
<dbReference type="KEGG" id="tad:TRIADDRAFT_20548"/>
<dbReference type="PANTHER" id="PTHR12375">
    <property type="entry name" value="RNA-BINDING PROTEIN LUC7-RELATED"/>
    <property type="match status" value="1"/>
</dbReference>
<dbReference type="InParanoid" id="B3RQ49"/>
<evidence type="ECO:0000256" key="1">
    <source>
        <dbReference type="ARBA" id="ARBA00005655"/>
    </source>
</evidence>
<dbReference type="HOGENOM" id="CLU_030397_0_0_1"/>
<evidence type="ECO:0000256" key="2">
    <source>
        <dbReference type="SAM" id="Coils"/>
    </source>
</evidence>
<accession>B3RQ49</accession>